<proteinExistence type="predicted"/>
<keyword evidence="4" id="KW-1185">Reference proteome</keyword>
<dbReference type="InterPro" id="IPR002931">
    <property type="entry name" value="Transglutaminase-like"/>
</dbReference>
<dbReference type="InterPro" id="IPR024618">
    <property type="entry name" value="DUF3857"/>
</dbReference>
<sequence length="657" mass="74885">MKHLNLPVTLSLFILLLVDCSNLYAIKDPIKFGKVSIEELQMKTYQKDTSAVAVYLCDYGVSDITFRNDVGFLFIYTRTLRIKILKDKGLDYGTFSFGYNKNSSHVSLTRACTYNLENGKVVKSKLSGKDKILEKTSENYYSYKFTLPNVKVGSVVEFMYQVSSDVSWSLRPWYFQKDIPVAWSEYRVSIPEYFNFKRNAKGYLPFQINEHDYSNGIAYKENYSIDNYRWVVKDAPAFKKEPYATTSKNFKSAIEFEIAGYKGFNGIYHDKTGSWKKINKILMESDDFGLQLRTGGFLKDVVTDINAKGGTNQEKMMAAFDYIKSNMKWNEYNSAFTTTTLRAAFKEKKGNVGDINLMLVVLLNKLGIHADPVILSTRNNGLLSLVSPSLGKFNYVIACCKIDNKQILLDATDSNCPCNLLPLRCINDKGRLISSAGSYFVNIGARNRYKSVTIAKLNLSEDGNVDGDLMFSYKGHAALNFRNEMKDKSTEEIQESLAKEYSNINIEELELKNMDQVEKPIQTKLQIELAEEPESGVDRIYFNPFIVGKTESNPFTLEERKYPVDYGYPIDKTFMLELTVPEGYALETTPTPVRISLPGKSGQYLYSVAQNGNKIIVTSRFKINKRQFLFNEYANLKEFYNLVVAKNAEMLVIKKTS</sequence>
<reference evidence="3 4" key="1">
    <citation type="submission" date="2018-11" db="EMBL/GenBank/DDBJ databases">
        <title>Parancylomarina longa gen. nov., sp. nov., isolated from sediments of southern Okinawa.</title>
        <authorList>
            <person name="Fu T."/>
        </authorList>
    </citation>
    <scope>NUCLEOTIDE SEQUENCE [LARGE SCALE GENOMIC DNA]</scope>
    <source>
        <strain evidence="3 4">T3-2 S1-C</strain>
    </source>
</reference>
<evidence type="ECO:0000259" key="1">
    <source>
        <dbReference type="Pfam" id="PF01841"/>
    </source>
</evidence>
<dbReference type="Pfam" id="PF01841">
    <property type="entry name" value="Transglut_core"/>
    <property type="match status" value="1"/>
</dbReference>
<accession>A0A434AZV3</accession>
<dbReference type="EMBL" id="RJJX01000001">
    <property type="protein sequence ID" value="RUT80120.1"/>
    <property type="molecule type" value="Genomic_DNA"/>
</dbReference>
<dbReference type="Gene3D" id="3.10.620.30">
    <property type="match status" value="1"/>
</dbReference>
<evidence type="ECO:0000313" key="4">
    <source>
        <dbReference type="Proteomes" id="UP000282985"/>
    </source>
</evidence>
<organism evidence="3 4">
    <name type="scientific">Ancylomarina longa</name>
    <dbReference type="NCBI Taxonomy" id="2487017"/>
    <lineage>
        <taxon>Bacteria</taxon>
        <taxon>Pseudomonadati</taxon>
        <taxon>Bacteroidota</taxon>
        <taxon>Bacteroidia</taxon>
        <taxon>Marinilabiliales</taxon>
        <taxon>Marinifilaceae</taxon>
        <taxon>Ancylomarina</taxon>
    </lineage>
</organism>
<comment type="caution">
    <text evidence="3">The sequence shown here is derived from an EMBL/GenBank/DDBJ whole genome shotgun (WGS) entry which is preliminary data.</text>
</comment>
<evidence type="ECO:0000259" key="2">
    <source>
        <dbReference type="Pfam" id="PF12969"/>
    </source>
</evidence>
<dbReference type="Gene3D" id="2.60.40.3140">
    <property type="match status" value="1"/>
</dbReference>
<evidence type="ECO:0000313" key="3">
    <source>
        <dbReference type="EMBL" id="RUT80120.1"/>
    </source>
</evidence>
<protein>
    <submittedName>
        <fullName evidence="3">DUF3857 domain-containing protein</fullName>
    </submittedName>
</protein>
<feature type="domain" description="DUF3857" evidence="2">
    <location>
        <begin position="76"/>
        <end position="238"/>
    </location>
</feature>
<dbReference type="Proteomes" id="UP000282985">
    <property type="component" value="Unassembled WGS sequence"/>
</dbReference>
<dbReference type="OrthoDB" id="98874at2"/>
<dbReference type="Gene3D" id="2.60.120.1130">
    <property type="match status" value="1"/>
</dbReference>
<dbReference type="AlphaFoldDB" id="A0A434AZV3"/>
<dbReference type="Pfam" id="PF12969">
    <property type="entry name" value="DUF3857"/>
    <property type="match status" value="1"/>
</dbReference>
<gene>
    <name evidence="3" type="ORF">DLK05_01815</name>
</gene>
<feature type="domain" description="Transglutaminase-like" evidence="1">
    <location>
        <begin position="301"/>
        <end position="378"/>
    </location>
</feature>
<name>A0A434AZV3_9BACT</name>
<dbReference type="RefSeq" id="WP_127342258.1">
    <property type="nucleotide sequence ID" value="NZ_RJJX01000001.1"/>
</dbReference>